<evidence type="ECO:0000259" key="15">
    <source>
        <dbReference type="SMART" id="SM00865"/>
    </source>
</evidence>
<comment type="similarity">
    <text evidence="3 13">Belongs to the tubulin family.</text>
</comment>
<dbReference type="InterPro" id="IPR002452">
    <property type="entry name" value="Alpha_tubulin"/>
</dbReference>
<dbReference type="InterPro" id="IPR037103">
    <property type="entry name" value="Tubulin/FtsZ-like_C"/>
</dbReference>
<dbReference type="GO" id="GO:0016787">
    <property type="term" value="F:hydrolase activity"/>
    <property type="evidence" value="ECO:0007669"/>
    <property type="project" value="UniProtKB-KW"/>
</dbReference>
<dbReference type="GO" id="GO:0046872">
    <property type="term" value="F:metal ion binding"/>
    <property type="evidence" value="ECO:0007669"/>
    <property type="project" value="UniProtKB-KW"/>
</dbReference>
<dbReference type="PRINTS" id="PR01161">
    <property type="entry name" value="TUBULIN"/>
</dbReference>
<evidence type="ECO:0000256" key="7">
    <source>
        <dbReference type="ARBA" id="ARBA00022741"/>
    </source>
</evidence>
<evidence type="ECO:0000256" key="6">
    <source>
        <dbReference type="ARBA" id="ARBA00022723"/>
    </source>
</evidence>
<feature type="domain" description="Tubulin/FtsZ 2-layer sandwich" evidence="15">
    <location>
        <begin position="249"/>
        <end position="394"/>
    </location>
</feature>
<dbReference type="InterPro" id="IPR008280">
    <property type="entry name" value="Tub_FtsZ_C"/>
</dbReference>
<reference evidence="16 17" key="1">
    <citation type="submission" date="2020-08" db="EMBL/GenBank/DDBJ databases">
        <title>Aphidius gifuensis genome sequencing and assembly.</title>
        <authorList>
            <person name="Du Z."/>
        </authorList>
    </citation>
    <scope>NUCLEOTIDE SEQUENCE [LARGE SCALE GENOMIC DNA]</scope>
    <source>
        <strain evidence="16">YNYX2018</strain>
        <tissue evidence="16">Adults</tissue>
    </source>
</reference>
<keyword evidence="10 13" id="KW-0342">GTP-binding</keyword>
<keyword evidence="5 13" id="KW-0493">Microtubule</keyword>
<evidence type="ECO:0000256" key="3">
    <source>
        <dbReference type="ARBA" id="ARBA00009636"/>
    </source>
</evidence>
<dbReference type="GO" id="GO:0005737">
    <property type="term" value="C:cytoplasm"/>
    <property type="evidence" value="ECO:0007669"/>
    <property type="project" value="UniProtKB-ARBA"/>
</dbReference>
<dbReference type="PRINTS" id="PR01162">
    <property type="entry name" value="ALPHATUBULIN"/>
</dbReference>
<evidence type="ECO:0000256" key="4">
    <source>
        <dbReference type="ARBA" id="ARBA00022490"/>
    </source>
</evidence>
<keyword evidence="11" id="KW-0206">Cytoskeleton</keyword>
<comment type="subunit">
    <text evidence="13">Dimer of alpha and beta chains. A typical microtubule is a hollow water-filled tube with an outer diameter of 25 nm and an inner diameter of 15 nM. Alpha-beta heterodimers associate head-to-tail to form protofilaments running lengthwise along the microtubule wall with the beta-tubulin subunit facing the microtubule plus end conferring a structural polarity. Microtubules usually have 13 protofilaments but different protofilament numbers can be found in some organisms and specialized cells.</text>
</comment>
<evidence type="ECO:0000256" key="10">
    <source>
        <dbReference type="ARBA" id="ARBA00023134"/>
    </source>
</evidence>
<comment type="catalytic activity">
    <reaction evidence="12">
        <text>GTP + H2O = GDP + phosphate + H(+)</text>
        <dbReference type="Rhea" id="RHEA:19669"/>
        <dbReference type="ChEBI" id="CHEBI:15377"/>
        <dbReference type="ChEBI" id="CHEBI:15378"/>
        <dbReference type="ChEBI" id="CHEBI:37565"/>
        <dbReference type="ChEBI" id="CHEBI:43474"/>
        <dbReference type="ChEBI" id="CHEBI:58189"/>
    </reaction>
    <physiologicalReaction direction="left-to-right" evidence="12">
        <dbReference type="Rhea" id="RHEA:19670"/>
    </physiologicalReaction>
</comment>
<dbReference type="FunFam" id="3.40.50.1440:FF:000007">
    <property type="entry name" value="Tubulin alpha chain"/>
    <property type="match status" value="1"/>
</dbReference>
<evidence type="ECO:0000313" key="17">
    <source>
        <dbReference type="Proteomes" id="UP000639338"/>
    </source>
</evidence>
<evidence type="ECO:0000256" key="8">
    <source>
        <dbReference type="ARBA" id="ARBA00022801"/>
    </source>
</evidence>
<evidence type="ECO:0000259" key="14">
    <source>
        <dbReference type="SMART" id="SM00864"/>
    </source>
</evidence>
<comment type="cofactor">
    <cofactor evidence="1">
        <name>Mg(2+)</name>
        <dbReference type="ChEBI" id="CHEBI:18420"/>
    </cofactor>
</comment>
<gene>
    <name evidence="16" type="ORF">HCN44_005315</name>
</gene>
<keyword evidence="7 13" id="KW-0547">Nucleotide-binding</keyword>
<keyword evidence="9" id="KW-0460">Magnesium</keyword>
<dbReference type="SUPFAM" id="SSF52490">
    <property type="entry name" value="Tubulin nucleotide-binding domain-like"/>
    <property type="match status" value="1"/>
</dbReference>
<dbReference type="InterPro" id="IPR023123">
    <property type="entry name" value="Tubulin_C"/>
</dbReference>
<evidence type="ECO:0000256" key="13">
    <source>
        <dbReference type="RuleBase" id="RU000352"/>
    </source>
</evidence>
<dbReference type="Pfam" id="PF00091">
    <property type="entry name" value="Tubulin"/>
    <property type="match status" value="1"/>
</dbReference>
<evidence type="ECO:0000256" key="5">
    <source>
        <dbReference type="ARBA" id="ARBA00022701"/>
    </source>
</evidence>
<dbReference type="SMART" id="SM00865">
    <property type="entry name" value="Tubulin_C"/>
    <property type="match status" value="1"/>
</dbReference>
<comment type="caution">
    <text evidence="16">The sequence shown here is derived from an EMBL/GenBank/DDBJ whole genome shotgun (WGS) entry which is preliminary data.</text>
</comment>
<dbReference type="InterPro" id="IPR003008">
    <property type="entry name" value="Tubulin_FtsZ_GTPase"/>
</dbReference>
<dbReference type="AlphaFoldDB" id="A0A835CX26"/>
<dbReference type="Pfam" id="PF03953">
    <property type="entry name" value="Tubulin_C"/>
    <property type="match status" value="1"/>
</dbReference>
<dbReference type="Proteomes" id="UP000639338">
    <property type="component" value="Unassembled WGS sequence"/>
</dbReference>
<dbReference type="InterPro" id="IPR036525">
    <property type="entry name" value="Tubulin/FtsZ_GTPase_sf"/>
</dbReference>
<evidence type="ECO:0000256" key="1">
    <source>
        <dbReference type="ARBA" id="ARBA00001946"/>
    </source>
</evidence>
<dbReference type="GO" id="GO:0005874">
    <property type="term" value="C:microtubule"/>
    <property type="evidence" value="ECO:0007669"/>
    <property type="project" value="UniProtKB-KW"/>
</dbReference>
<dbReference type="SUPFAM" id="SSF55307">
    <property type="entry name" value="Tubulin C-terminal domain-like"/>
    <property type="match status" value="1"/>
</dbReference>
<dbReference type="PANTHER" id="PTHR11588">
    <property type="entry name" value="TUBULIN"/>
    <property type="match status" value="1"/>
</dbReference>
<accession>A0A835CX26</accession>
<evidence type="ECO:0000256" key="2">
    <source>
        <dbReference type="ARBA" id="ARBA00004245"/>
    </source>
</evidence>
<comment type="subcellular location">
    <subcellularLocation>
        <location evidence="2">Cytoplasm</location>
        <location evidence="2">Cytoskeleton</location>
    </subcellularLocation>
</comment>
<dbReference type="PROSITE" id="PS00227">
    <property type="entry name" value="TUBULIN"/>
    <property type="match status" value="1"/>
</dbReference>
<dbReference type="OrthoDB" id="1844at2759"/>
<dbReference type="EMBL" id="JACMRX010000001">
    <property type="protein sequence ID" value="KAF7997038.1"/>
    <property type="molecule type" value="Genomic_DNA"/>
</dbReference>
<dbReference type="InterPro" id="IPR000217">
    <property type="entry name" value="Tubulin"/>
</dbReference>
<dbReference type="GO" id="GO:0007017">
    <property type="term" value="P:microtubule-based process"/>
    <property type="evidence" value="ECO:0007669"/>
    <property type="project" value="InterPro"/>
</dbReference>
<proteinExistence type="inferred from homology"/>
<dbReference type="Gene3D" id="3.30.1330.20">
    <property type="entry name" value="Tubulin/FtsZ, C-terminal domain"/>
    <property type="match status" value="1"/>
</dbReference>
<organism evidence="16 17">
    <name type="scientific">Aphidius gifuensis</name>
    <name type="common">Parasitoid wasp</name>
    <dbReference type="NCBI Taxonomy" id="684658"/>
    <lineage>
        <taxon>Eukaryota</taxon>
        <taxon>Metazoa</taxon>
        <taxon>Ecdysozoa</taxon>
        <taxon>Arthropoda</taxon>
        <taxon>Hexapoda</taxon>
        <taxon>Insecta</taxon>
        <taxon>Pterygota</taxon>
        <taxon>Neoptera</taxon>
        <taxon>Endopterygota</taxon>
        <taxon>Hymenoptera</taxon>
        <taxon>Apocrita</taxon>
        <taxon>Ichneumonoidea</taxon>
        <taxon>Braconidae</taxon>
        <taxon>Aphidiinae</taxon>
        <taxon>Aphidius</taxon>
    </lineage>
</organism>
<keyword evidence="8" id="KW-0378">Hydrolase</keyword>
<keyword evidence="4" id="KW-0963">Cytoplasm</keyword>
<comment type="function">
    <text evidence="13">Tubulin is the major constituent of microtubules, a cylinder consisting of laterally associated linear protofilaments composed of alpha- and beta-tubulin heterodimers. Microtubules grow by the addition of GTP-tubulin dimers to the microtubule end, where a stabilizing cap forms. Below the cap, tubulin dimers are in GDP-bound state, owing to GTPase activity of alpha-tubulin.</text>
</comment>
<dbReference type="CDD" id="cd02186">
    <property type="entry name" value="alpha_tubulin"/>
    <property type="match status" value="1"/>
</dbReference>
<evidence type="ECO:0000256" key="12">
    <source>
        <dbReference type="ARBA" id="ARBA00049117"/>
    </source>
</evidence>
<dbReference type="Gene3D" id="1.10.287.600">
    <property type="entry name" value="Helix hairpin bin"/>
    <property type="match status" value="1"/>
</dbReference>
<keyword evidence="6" id="KW-0479">Metal-binding</keyword>
<keyword evidence="17" id="KW-1185">Reference proteome</keyword>
<dbReference type="InterPro" id="IPR018316">
    <property type="entry name" value="Tubulin/FtsZ_2-layer-sand-dom"/>
</dbReference>
<dbReference type="GO" id="GO:0005200">
    <property type="term" value="F:structural constituent of cytoskeleton"/>
    <property type="evidence" value="ECO:0007669"/>
    <property type="project" value="InterPro"/>
</dbReference>
<name>A0A835CX26_APHGI</name>
<dbReference type="InterPro" id="IPR017975">
    <property type="entry name" value="Tubulin_CS"/>
</dbReference>
<dbReference type="SMART" id="SM00864">
    <property type="entry name" value="Tubulin"/>
    <property type="match status" value="1"/>
</dbReference>
<protein>
    <recommendedName>
        <fullName evidence="13">Tubulin alpha chain</fullName>
    </recommendedName>
</protein>
<evidence type="ECO:0000313" key="16">
    <source>
        <dbReference type="EMBL" id="KAF7997038.1"/>
    </source>
</evidence>
<feature type="domain" description="Tubulin/FtsZ GTPase" evidence="14">
    <location>
        <begin position="50"/>
        <end position="247"/>
    </location>
</feature>
<dbReference type="GO" id="GO:0005525">
    <property type="term" value="F:GTP binding"/>
    <property type="evidence" value="ECO:0007669"/>
    <property type="project" value="UniProtKB-UniRule"/>
</dbReference>
<dbReference type="Gene3D" id="3.40.50.1440">
    <property type="entry name" value="Tubulin/FtsZ, GTPase domain"/>
    <property type="match status" value="1"/>
</dbReference>
<evidence type="ECO:0000256" key="11">
    <source>
        <dbReference type="ARBA" id="ARBA00023212"/>
    </source>
</evidence>
<dbReference type="FunFam" id="3.30.1330.20:FF:000001">
    <property type="entry name" value="Tubulin alpha chain"/>
    <property type="match status" value="1"/>
</dbReference>
<evidence type="ECO:0000256" key="9">
    <source>
        <dbReference type="ARBA" id="ARBA00022842"/>
    </source>
</evidence>
<sequence>MVDRGEVVTIFVGQAGCQVGNAFWELVCLEHGIKPDGCIVRGFESDDTSYHTFFSPSQTGKFSPRTVMIDLEPTVIDEIRTGSYQYLFDPSSLLTGKEDAANNFARGYYSIGNEMIHLALDKIRRVCENCSKLDGFIVFRSFGGGTGSGFTTLILEGLTADFGKVSKLDFSIYPSPHISTSVVEPYNAVMTTHGTLDFEDCCFVVDNEALYDICARNLNVNRPTYTNLNRLLAQVVSAITASLRFEGSINVGLEEFQTNLVPYPRIHFPLVSYSPINTARQAISTNINVSHITNECFQPSNQMIKCDPRHGAYMSCCLLYRGNINPNDVNQTINSLKGKKSIQFVDWSPTGFKIGINYQPPTTVPGGDLGKTDKSAVMMTNNTSIRHAWSRLVSKYNIMFKKRAFVHHYIGEGMDESFFVDAKNDIYALIEDYKEIET</sequence>